<dbReference type="Gene3D" id="2.60.120.10">
    <property type="entry name" value="Jelly Rolls"/>
    <property type="match status" value="1"/>
</dbReference>
<gene>
    <name evidence="1" type="ORF">EBF16_21760</name>
</gene>
<dbReference type="EMBL" id="CP033230">
    <property type="protein sequence ID" value="AYO80732.1"/>
    <property type="molecule type" value="Genomic_DNA"/>
</dbReference>
<evidence type="ECO:0000313" key="2">
    <source>
        <dbReference type="Proteomes" id="UP000280708"/>
    </source>
</evidence>
<dbReference type="CDD" id="cd07010">
    <property type="entry name" value="cupin_PMI_type_I_N_bac"/>
    <property type="match status" value="1"/>
</dbReference>
<protein>
    <submittedName>
        <fullName evidence="1">Phosphoheptose isomerase</fullName>
    </submittedName>
</protein>
<accession>A0A085K5F7</accession>
<dbReference type="InterPro" id="IPR014710">
    <property type="entry name" value="RmlC-like_jellyroll"/>
</dbReference>
<reference evidence="1 2" key="1">
    <citation type="submission" date="2018-10" db="EMBL/GenBank/DDBJ databases">
        <title>Characterization and genome analysis of a novel bacterium Sphingobium yanoikuyae SJTF8 capable of degrading PAHs.</title>
        <authorList>
            <person name="Yin C."/>
            <person name="Xiong W."/>
            <person name="Liang R."/>
        </authorList>
    </citation>
    <scope>NUCLEOTIDE SEQUENCE [LARGE SCALE GENOMIC DNA]</scope>
    <source>
        <strain evidence="1 2">SJTF8</strain>
    </source>
</reference>
<dbReference type="Proteomes" id="UP000280708">
    <property type="component" value="Chromosome"/>
</dbReference>
<dbReference type="InterPro" id="IPR011051">
    <property type="entry name" value="RmlC_Cupin_sf"/>
</dbReference>
<dbReference type="PANTHER" id="PTHR42742:SF3">
    <property type="entry name" value="FRUCTOKINASE"/>
    <property type="match status" value="1"/>
</dbReference>
<proteinExistence type="predicted"/>
<dbReference type="AlphaFoldDB" id="A0A085K5F7"/>
<dbReference type="SUPFAM" id="SSF51182">
    <property type="entry name" value="RmlC-like cupins"/>
    <property type="match status" value="1"/>
</dbReference>
<dbReference type="InterPro" id="IPR051804">
    <property type="entry name" value="Carb_Metab_Reg_Kinase/Isom"/>
</dbReference>
<organism evidence="1 2">
    <name type="scientific">Sphingobium yanoikuyae</name>
    <name type="common">Sphingomonas yanoikuyae</name>
    <dbReference type="NCBI Taxonomy" id="13690"/>
    <lineage>
        <taxon>Bacteria</taxon>
        <taxon>Pseudomonadati</taxon>
        <taxon>Pseudomonadota</taxon>
        <taxon>Alphaproteobacteria</taxon>
        <taxon>Sphingomonadales</taxon>
        <taxon>Sphingomonadaceae</taxon>
        <taxon>Sphingobium</taxon>
    </lineage>
</organism>
<dbReference type="GO" id="GO:0016853">
    <property type="term" value="F:isomerase activity"/>
    <property type="evidence" value="ECO:0007669"/>
    <property type="project" value="UniProtKB-KW"/>
</dbReference>
<keyword evidence="1" id="KW-0413">Isomerase</keyword>
<sequence length="272" mass="29439">MLMQKLAPHYVEKPWGRTDLPPIFAAAGAGGRIGEVWFENADGRDLPLLVKYIFTSDRLSIQVHPNDAQAVDKGLPRGKEEIWYILDCEPGATLGIGLTAPMAPDQFRAAAQDGSLEQWIDWKPVKPGDCYFIPAGTVHAIGAGITLAEIQQNVDVTYRLYDYGRPRELHLDDGVAVSCLIPYDRALSEAPLGSEGRLIDADEAPFSLDLVQWTDDQSLAVPDGKQLWFTPLSGAGTVNGLAWGKGDCLLLEGDCAFVLTAGPVSALLAIPR</sequence>
<dbReference type="RefSeq" id="WP_037509034.1">
    <property type="nucleotide sequence ID" value="NZ_CAIGKD010000012.1"/>
</dbReference>
<dbReference type="PANTHER" id="PTHR42742">
    <property type="entry name" value="TRANSCRIPTIONAL REPRESSOR MPRA"/>
    <property type="match status" value="1"/>
</dbReference>
<evidence type="ECO:0000313" key="1">
    <source>
        <dbReference type="EMBL" id="AYO80732.1"/>
    </source>
</evidence>
<name>A0A085K5F7_SPHYA</name>